<dbReference type="Proteomes" id="UP000002033">
    <property type="component" value="Chromosome"/>
</dbReference>
<evidence type="ECO:0000256" key="1">
    <source>
        <dbReference type="ARBA" id="ARBA00043967"/>
    </source>
</evidence>
<dbReference type="STRING" id="582899.Hden_2355"/>
<dbReference type="InterPro" id="IPR037284">
    <property type="entry name" value="SUF_FeS_clus_asmbl_SufBD_sf"/>
</dbReference>
<evidence type="ECO:0000313" key="5">
    <source>
        <dbReference type="Proteomes" id="UP000002033"/>
    </source>
</evidence>
<evidence type="ECO:0000259" key="3">
    <source>
        <dbReference type="Pfam" id="PF19295"/>
    </source>
</evidence>
<dbReference type="Pfam" id="PF01458">
    <property type="entry name" value="SUFBD_core"/>
    <property type="match status" value="1"/>
</dbReference>
<dbReference type="GO" id="GO:0016226">
    <property type="term" value="P:iron-sulfur cluster assembly"/>
    <property type="evidence" value="ECO:0007669"/>
    <property type="project" value="InterPro"/>
</dbReference>
<dbReference type="EMBL" id="CP002083">
    <property type="protein sequence ID" value="ADJ24152.1"/>
    <property type="molecule type" value="Genomic_DNA"/>
</dbReference>
<dbReference type="HOGENOM" id="CLU_026231_5_2_5"/>
<gene>
    <name evidence="4" type="ordered locus">Hden_2355</name>
</gene>
<dbReference type="eggNOG" id="COG0719">
    <property type="taxonomic scope" value="Bacteria"/>
</dbReference>
<dbReference type="SUPFAM" id="SSF101960">
    <property type="entry name" value="Stabilizer of iron transporter SufD"/>
    <property type="match status" value="1"/>
</dbReference>
<feature type="domain" description="SUF system FeS cluster assembly SufBD N-terminal" evidence="3">
    <location>
        <begin position="10"/>
        <end position="173"/>
    </location>
</feature>
<dbReference type="RefSeq" id="WP_013216311.1">
    <property type="nucleotide sequence ID" value="NC_014313.1"/>
</dbReference>
<sequence length="444" mass="47231">MNVALMKTKAEQALTEAFEASAAKLPGSAAVKARRAEAIGAFGSLGLPHRRIEEWKYTDLRGNLKDVLPPAIHDETPLTIAELIVALGPLAHVDAHRIAFVNGHHRAELDDLRDASGLEVTTLGKTLSSAPTNVADALTKSDANGAIAALNAAFMTDGAIVRVADKATLAKPLLVVFVRAGSAKQTVTVRNFVSIGDAATATIIEAHVVLPGSAIESQSNALTEVSVGKGATLHHAKVAVDDGKCLHLADWDVVLGADATYRGFQFSSGLGLARNEINVRYAGERGKLDLSGAYMARAHEHVDTTLVVDHAVPNCESRELFKGVLDDHGRGVFQGKIIVRPDAQKTDGKQMAQALMLSEDAEFDSKPELEIFADDVVCGHGTTSAELDPDLLFYCRSRGIPEAEARALMIESFIGEAIDKVENPELHTALMAFAVNWLSNAARG</sequence>
<feature type="domain" description="SUF system FeS cluster assembly SufBD core" evidence="2">
    <location>
        <begin position="182"/>
        <end position="413"/>
    </location>
</feature>
<dbReference type="Pfam" id="PF19295">
    <property type="entry name" value="SufBD_N"/>
    <property type="match status" value="1"/>
</dbReference>
<reference evidence="5" key="1">
    <citation type="journal article" date="2011" name="J. Bacteriol.">
        <title>Genome sequences of eight morphologically diverse alphaproteobacteria.</title>
        <authorList>
            <consortium name="US DOE Joint Genome Institute"/>
            <person name="Brown P.J."/>
            <person name="Kysela D.T."/>
            <person name="Buechlein A."/>
            <person name="Hemmerich C."/>
            <person name="Brun Y.V."/>
        </authorList>
    </citation>
    <scope>NUCLEOTIDE SEQUENCE [LARGE SCALE GENOMIC DNA]</scope>
    <source>
        <strain evidence="5">ATCC 51888 / DSM 1869 / NCIB 11706 / TK 0415</strain>
    </source>
</reference>
<proteinExistence type="inferred from homology"/>
<protein>
    <submittedName>
        <fullName evidence="4">FeS assembly protein SufD</fullName>
    </submittedName>
</protein>
<dbReference type="InterPro" id="IPR045595">
    <property type="entry name" value="SufBD_N"/>
</dbReference>
<organism evidence="4 5">
    <name type="scientific">Hyphomicrobium denitrificans (strain ATCC 51888 / DSM 1869 / NCIMB 11706 / TK 0415)</name>
    <dbReference type="NCBI Taxonomy" id="582899"/>
    <lineage>
        <taxon>Bacteria</taxon>
        <taxon>Pseudomonadati</taxon>
        <taxon>Pseudomonadota</taxon>
        <taxon>Alphaproteobacteria</taxon>
        <taxon>Hyphomicrobiales</taxon>
        <taxon>Hyphomicrobiaceae</taxon>
        <taxon>Hyphomicrobium</taxon>
    </lineage>
</organism>
<dbReference type="PANTHER" id="PTHR43575">
    <property type="entry name" value="PROTEIN ABCI7, CHLOROPLASTIC"/>
    <property type="match status" value="1"/>
</dbReference>
<evidence type="ECO:0000259" key="2">
    <source>
        <dbReference type="Pfam" id="PF01458"/>
    </source>
</evidence>
<dbReference type="KEGG" id="hdn:Hden_2355"/>
<dbReference type="InterPro" id="IPR000825">
    <property type="entry name" value="SUF_FeS_clus_asmbl_SufBD_core"/>
</dbReference>
<dbReference type="NCBIfam" id="TIGR01981">
    <property type="entry name" value="sufD"/>
    <property type="match status" value="1"/>
</dbReference>
<dbReference type="PANTHER" id="PTHR43575:SF1">
    <property type="entry name" value="PROTEIN ABCI7, CHLOROPLASTIC"/>
    <property type="match status" value="1"/>
</dbReference>
<evidence type="ECO:0000313" key="4">
    <source>
        <dbReference type="EMBL" id="ADJ24152.1"/>
    </source>
</evidence>
<accession>D8JRT4</accession>
<dbReference type="InterPro" id="IPR055346">
    <property type="entry name" value="Fe-S_cluster_assembly_SufBD"/>
</dbReference>
<name>D8JRT4_HYPDA</name>
<comment type="similarity">
    <text evidence="1">Belongs to the iron-sulfur cluster assembly SufBD family.</text>
</comment>
<dbReference type="AlphaFoldDB" id="D8JRT4"/>
<keyword evidence="5" id="KW-1185">Reference proteome</keyword>
<dbReference type="InterPro" id="IPR011542">
    <property type="entry name" value="SUF_FeS_clus_asmbl_SufD"/>
</dbReference>